<proteinExistence type="predicted"/>
<dbReference type="InterPro" id="IPR003137">
    <property type="entry name" value="PA_domain"/>
</dbReference>
<evidence type="ECO:0000313" key="5">
    <source>
        <dbReference type="Proteomes" id="UP000184432"/>
    </source>
</evidence>
<dbReference type="CDD" id="cd04818">
    <property type="entry name" value="PA_subtilisin_1"/>
    <property type="match status" value="1"/>
</dbReference>
<dbReference type="Gene3D" id="3.50.30.30">
    <property type="match status" value="1"/>
</dbReference>
<evidence type="ECO:0000259" key="3">
    <source>
        <dbReference type="Pfam" id="PF02225"/>
    </source>
</evidence>
<feature type="domain" description="PA" evidence="3">
    <location>
        <begin position="175"/>
        <end position="266"/>
    </location>
</feature>
<accession>A0A1M6FBX3</accession>
<name>A0A1M6FBX3_9FLAO</name>
<protein>
    <submittedName>
        <fullName evidence="4">Gliding motility-associated C-terminal domain-containing protein</fullName>
    </submittedName>
</protein>
<dbReference type="STRING" id="570521.SAMN04488508_104198"/>
<keyword evidence="1" id="KW-0732">Signal</keyword>
<dbReference type="EMBL" id="FQYP01000004">
    <property type="protein sequence ID" value="SHI95163.1"/>
    <property type="molecule type" value="Genomic_DNA"/>
</dbReference>
<dbReference type="InterPro" id="IPR025667">
    <property type="entry name" value="SprB_repeat"/>
</dbReference>
<gene>
    <name evidence="4" type="ORF">SAMN04488508_104198</name>
</gene>
<dbReference type="Pfam" id="PF02225">
    <property type="entry name" value="PA"/>
    <property type="match status" value="1"/>
</dbReference>
<dbReference type="Proteomes" id="UP000184432">
    <property type="component" value="Unassembled WGS sequence"/>
</dbReference>
<evidence type="ECO:0000256" key="1">
    <source>
        <dbReference type="ARBA" id="ARBA00022729"/>
    </source>
</evidence>
<keyword evidence="2" id="KW-0325">Glycoprotein</keyword>
<sequence>MTQNKTLNTQLMKTKIALKIVLVMLLMIASNISTLYAQEIIPLSTRETQNRINGNLIMNGNAIVGLVDSDSDNVVYDPNAAYDGNFNNGNSISDYIDIDGDPTTFSSSSADINTPRPECTEIVYAGLYWSATYYLERIPITSSTLTVNNTGLAGDYDVVDNNFTPGNVPPPNPGVTGNLVLAIDASGFTDGCDAPLQNSAAINGNIAVIRRGFCGFTQKVINAQNAGAIAVIIVNNNGGAPFAMGGGNGAITIPAVMMDQANGEALITQMASSTVNATLGGVVDTTTGDELLTGLPLADARKIGDADFRNIKFRVPGGSYVDITAQNVIYDGYRNTPTNLLSDGSQNPNATDDVPYVCYSNVTNLIDQNNTNGTYTVANMNATIGRTSGASGASGGWVLVIIYEDPLESSKFISTNDGFVQIRNSDPDVDFTYTGFTSLPAPLPVEVRYGVAALEGDRSLGATTFRPNGDQLLIEDTNTPSNFVPLGEDNTAPANNFDINPTINFFNSSITFNHQYLTGRNPNSENTLGFDIDLFDLDNTGNQLIGNDQTDATFRLSTDQDTYRVFLNTFSIEIIEPELRIIKRVFDTDGTTEITNATVELGDELFYDLEIENVGNEDLVDGTVTIRDVLPANVNLVSIQTSTLPPGVTFDDSVPGIIDFDIPASIVEETDAPIFIRFRVQLVNSCEELRDACSDVIQNSALATFTGAISGVTATNNSSSVIGACGNTDGEATNFLVNVPSCNFDVTFCNNNLQLVAGGGYDRYTWSGPGIAPPVVQTGPNANIFTPTNPQAGTYTVIKEDTDPSDGTCMTLTEEFTVADFRTIQNPVLDYVNGTSVITANCSGLELPQILLCGDQDFLLETNFDPSLNLQSISWQRLTPSGSCVLDSNDPCSLLSGACTDANWVEEPGGNTPNFTVSDAGDYRILAEFDGGCLIPFFFSVFKNDFQPTLAMQPIECGNPGSVSVTNAPTNFEFSLTSGGPYSNTTVFPIAPGAGGDITVYGIDTTFPGCEYTATINVPEINPTFNITGSNPSCTNDDNGTGTGSIQIQVTGGSPEYQYTISGGGLTSPIIIPNSSANNGNYTQNNLNPGTYTVEVISNRPDPECIETQTVTIDPATPFTANVVLVAPETCDSGAIVEVVVTSGSGSYEFDDGTGSFGPSNQFEIPRPADPSTTYTFFVSDTSLPAGTPACIIEASITGISPYEPIVLDNVTVTQPPCPGDGGQVRVEVSPEVAGREYTYQLLNTTDMDPVSPIYTVVQEIVSTSRDITFVNVPDLTSYRVRVFHNNTTDPTAGPICPVDGTDFAIASPVDINATVAVTRELSCNPAPNDTAIITISGLSGGSSTFEWSFNPTSGFANITSDPFDIPVSVAGSYTVYIRNQGTGTCAVSFPVDIDPLVTVDDIDFTVPGASNCSAQTYNITATAVPAGPTYTYSVVPAPVSSGPGAGEFRLRRGIIYTVTATNTANNCTYSEQFTEDSIPEIQITSAVESDPVSCVGFSDGELTFTVANSTNFDYEITGPVNRTGTGTGTDPITITEGSLPAGTYTIDVTDNALTPPSANCTDSETVVITEPANALTLGTSSTPANCGADTGTITATATGGSGTYQFQLIDNGTGLPVTGFAYPNTNNSFTGLAAGDYTVFVRDGNSTDACEISEVRVVDQFVPPTIAAVAGGDACVDTDPATQWITITPSTSPAPPVLGPFEYTLTGPVTANNVAVTFLATTPPVSAPANTFEIPGLIPGAYTVTVTNTTTNCVTAVENFTINPELTITATLTQDIDCNNPEATIEFMAADGSGTYDRFDLYAAGSLGTPIAGGGNIASPFTSAILVPGDYVVGVLDDAGCTAFSNTVTVTPFNAVTATLTPEDPSCNGLTDGTIQVEVTAGEGPFIYILDGVAATQIGPTGDTMVTFSNVDDGLHTVTITDGSGATPPCTFDFNTTLNDPAAITAAIVDIRDLSCTATPDAQVQVTLGGGSGSYEWSIDGTNFNAAGTTAFTIDFSTDGNFTLSVRNAATDDCLETFPITIDPILEVDTVTVTPGDQDCTNQTTEVTLSATPALTPPEEYEFSITPDPATGAAATGSTAFSNTTSYTFTNGVTYRVTARRSDNECTDFVDFNQPLLDEIEIISAAQTQPVTCINGNDGAFTFNVDTATFTNFTFEVTGPAPATTVVATGTFPADPLTVTGLEDGTYTIEVTNADATVNTNCTDTETVVITEPTPINFTIDTPDQSCINGNTITISGVSGGNGGPYQYSLTDGAGNPVNDIFANPVVSPRDIAIPYENLPDGTFEIIVTDTDNCPSAAQQITINPLPVPAIGLDSADFCLNPDGEVSFVVEVTALGTGAHTYTLTRDGNPVSGPTNITLAAVPFTFTTTPPPTLSQAGVYQFIVTDERGCASATLDVTIEEPVELTATKLSEITCNVSGNPADPLTAGSVGFTVANGYAPAPNYTIEFSTDGGATWNLHVNEPGPAFTNFTTTTGGTYQFRIMDGQSCIGLSDPIEFVAPVAPTFNSPQVDLACFGDTGTVVINFSAPNLGDFELTYDGGAATTVTNTTISIPNQSAGTYNYTFSNTVTGCNYDGSVTVTQPDELQVVNEVITNIDCSVGGVPQDGSILLDLDGGTPDASANASSLTYVLRRNGTVVVAPGISHPLPNQVLITPLTFGNYELDITDGNMCSITHPFEIRNEVDDLGAFLNPAGSCATGAVLDVYVRNGTGPFTIEIDGIVTPPVALNDGAPPNALFPPPVGIINDHQVAAGVLEFGIFYTVTIVDQTTNCVYQEIFQITPPSAPDVTLGTVTPEQCDGADDGIVEFVVDNYEVVAGQTIDWEIFRRFDPPPAAPVLVGNVAAPGGPVTINSNTDSTPVGGGLPPGDYFIRVTETNGARLCSTASDFFTIDEADPITLNAGPISNGNCNVSSTVIMTTTGGTPFTAGTADGYRYVRVDDDGSGTTPVTALAALVPGDFTLTSNVIDLGTTDGAIFYIAVIDDNDCIQGYEQVVASVDALPTASFDTPPFVDDPCTYDNNYTFTVNATGILITPSNTLLYEIFEVSTPANVQQFTDGTSHEFTVTAAGTYTITVIDGNGCPSTPINITVFDPLEFEAEFTTAPNCLAEDGIITTTLTTGTAAGTLTFVLTGVNGTTVPGGVVQSSPGVFENVPVGEYVVEITDDGRGPAPGCTFTAPVSIEAPIEPVLIQPTTNPSISCNGATDGTLTAILRTTPPPSTVDNTATYTYEITAGPTLRGPQASPIFDNLGPGTYTVEVRATEPNGPGATDDVVCIDTEDYTIDDVTVPTFDADQADQFDCDGNTNATIEITNVLNGNGAPYTAQVTRPDATVISNIPVTLPTTSIEAPIPGTYNIQIFDSNNCPSAIDNVVIAPYTPMFDPLVTQTQAINCQTPPPAGIGDEIVEVSIQGGSGDFLFEVISGPASVTLPPAIDTPPGTRLAQFFNLPSIGTYTFRIVDQGDVNGLGLNCDITTTYDVPEFDVIEVTATAGLDLTCFNVNTGTLEFSVANYTGAFDYDIVSTTAGVVTSGSELAGFTNPISVGSLPAGVFEVVVTATDAPFCDATSNRITLEQPEELRFSITNNENANCNEDARVTVVVTGGTPPYTYTATAGATVITNTTTNTTNEFLLPVTAPATTVNYTIEVTDDNSCISNPVSILETVERTEDPTVDSVTWTDPCVFDDNYTIRVVGTSNVPVVAPATNALTFEIGPAGSGQVPGNVNGTTHDFTVTTPGIYTVRVYDENGCVSADETITIVPELTITATFTGDPQCRTDVGGEITATVTGGSDFAANPTNFTFTLSGTDSSGTPIAPIVQNGAGANVFTPVTAGSYTVTVVDSNTPPATGSGCSVNTAVSLPIPVDPVPAAASPVGVSCIGDSDGSVVITLQAGTDGDGPYSYQLYENNGGTLAITGAAIGAPQIDNPTFTGLSFDALPAPHPTAGEYLVEVTSASGCSGLVAFVIPNATQVIASVDPGNYTCTGTTENFPTVTVTIQDGTPPYSVSYTTPSGATITDTNITDADAVAVGVQYEFTAAEEGTYDIEVTDSNGCETVPMVIQETIDLPIMEDPTVTQVTAITCPAGEDVTVSVTDGAGPFNFEVISGPVAVAPQNNVPAGTADNPGTPAVETNATNVNFTLTDVGLYVFRITDQTTGCFVEVDYTIDPFDLVEIVATQQTPETCFGDADGSIQIAVSQYVGAFGYTIVDVGVTPEVTVFTSTVDLNTDVDPATADTFVIPPPPAGLGVGNYRVDIIERNAPLCTGSSNIVTIDGPATPFEITLVPINDQESCDPANDISFQTSVSGARGNVTYTLVETGDVNTTGLFEGLSIAQATNTAGVFTFTVTAVDDNGTFTCTDDDTITVTPPADDVAITPIPDSSISCFGETDGVITVLATATDIPLRYTITPTGGPESVQQTVNRFENLGPDTYTITVYDQLGCTAQTTAVINDVPQVLIDIVDIDPVTCSDNTATVTLSATNAVGTPQFVQINVTDPLNPVESAPTASNIFNLPQGEYVFYVIDGNGCRSPQSDPVPVVPINPITFQLDLSAAMINCRDEATAIINITDLGGGIGDYEFILENLDTATILGPQSTTEFRDLPPGNYEYTARSVSDNSCTLTRPFTIDNPPLFEPEAFFTNVTCNGEDDGTIRIVAAGGTPPYSFAIDSMPGTFFNDASDGIPNEHTFENLAPGIYLVLAQDANGCDVTFTREILEPNTLMATETFNMPETCFGDNDGAFTIEITGGTPPYETNITNNDGDFVVDLFTYTNLPSGVTEVFIRDANNCRISLPITIDPGVMLDADLAPRLECPVRDPNNPANITTGPRYFIDFELSPDSVNTDIIFTLTGINGTADPAPNSNLTGEFEVAPGEYQGTMEHAGGCTVDVGTIIIEEYVPLSVPVAQMTNNPQDPNEYEIIVTDGVPPYTYFVTFNGNEIELEDNIFAIRETGDYIIRVVDSSGCEVIVTQFLTYINIRIPNYFTPDDPNATTEERFWYPRQITPNADDPFFFENMEVTIFDRYGRMLAEYRGDQQGWKGTYQGKELPSGDYWYTIILNDIDNREFTGHFTLYR</sequence>
<dbReference type="Pfam" id="PF13573">
    <property type="entry name" value="SprB"/>
    <property type="match status" value="7"/>
</dbReference>
<dbReference type="OrthoDB" id="607469at2"/>
<keyword evidence="5" id="KW-1185">Reference proteome</keyword>
<dbReference type="Pfam" id="PF13585">
    <property type="entry name" value="CHU_C"/>
    <property type="match status" value="1"/>
</dbReference>
<reference evidence="5" key="1">
    <citation type="submission" date="2016-11" db="EMBL/GenBank/DDBJ databases">
        <authorList>
            <person name="Varghese N."/>
            <person name="Submissions S."/>
        </authorList>
    </citation>
    <scope>NUCLEOTIDE SEQUENCE [LARGE SCALE GENOMIC DNA]</scope>
    <source>
        <strain evidence="5">DSM 22623</strain>
    </source>
</reference>
<evidence type="ECO:0000313" key="4">
    <source>
        <dbReference type="EMBL" id="SHI95163.1"/>
    </source>
</evidence>
<organism evidence="4 5">
    <name type="scientific">Aquimarina spongiae</name>
    <dbReference type="NCBI Taxonomy" id="570521"/>
    <lineage>
        <taxon>Bacteria</taxon>
        <taxon>Pseudomonadati</taxon>
        <taxon>Bacteroidota</taxon>
        <taxon>Flavobacteriia</taxon>
        <taxon>Flavobacteriales</taxon>
        <taxon>Flavobacteriaceae</taxon>
        <taxon>Aquimarina</taxon>
    </lineage>
</organism>
<dbReference type="PANTHER" id="PTHR22702:SF1">
    <property type="entry name" value="PROTEASE-ASSOCIATED DOMAIN-CONTAINING PROTEIN 1"/>
    <property type="match status" value="1"/>
</dbReference>
<evidence type="ECO:0000256" key="2">
    <source>
        <dbReference type="ARBA" id="ARBA00023180"/>
    </source>
</evidence>
<dbReference type="InterPro" id="IPR046450">
    <property type="entry name" value="PA_dom_sf"/>
</dbReference>
<dbReference type="PANTHER" id="PTHR22702">
    <property type="entry name" value="PROTEASE-ASSOCIATED DOMAIN-CONTAINING PROTEIN"/>
    <property type="match status" value="1"/>
</dbReference>
<dbReference type="InterPro" id="IPR026341">
    <property type="entry name" value="T9SS_type_B"/>
</dbReference>
<dbReference type="SUPFAM" id="SSF52025">
    <property type="entry name" value="PA domain"/>
    <property type="match status" value="1"/>
</dbReference>
<dbReference type="NCBIfam" id="TIGR04131">
    <property type="entry name" value="Bac_Flav_CTERM"/>
    <property type="match status" value="1"/>
</dbReference>